<comment type="catalytic activity">
    <reaction evidence="5">
        <text>[protein]-C-terminal S-[(2E,6E)-farnesyl]-L-cysteine + S-adenosyl-L-methionine = [protein]-C-terminal S-[(2E,6E)-farnesyl]-L-cysteine methyl ester + S-adenosyl-L-homocysteine</text>
        <dbReference type="Rhea" id="RHEA:21672"/>
        <dbReference type="Rhea" id="RHEA-COMP:12125"/>
        <dbReference type="Rhea" id="RHEA-COMP:12126"/>
        <dbReference type="ChEBI" id="CHEBI:57856"/>
        <dbReference type="ChEBI" id="CHEBI:59789"/>
        <dbReference type="ChEBI" id="CHEBI:90510"/>
        <dbReference type="ChEBI" id="CHEBI:90511"/>
        <dbReference type="EC" id="2.1.1.100"/>
    </reaction>
</comment>
<dbReference type="GO" id="GO:0004671">
    <property type="term" value="F:protein C-terminal S-isoprenylcysteine carboxyl O-methyltransferase activity"/>
    <property type="evidence" value="ECO:0007669"/>
    <property type="project" value="UniProtKB-EC"/>
</dbReference>
<keyword evidence="3 5" id="KW-1133">Transmembrane helix</keyword>
<evidence type="ECO:0000313" key="7">
    <source>
        <dbReference type="Proteomes" id="UP000186601"/>
    </source>
</evidence>
<keyword evidence="2 5" id="KW-0812">Transmembrane</keyword>
<reference evidence="6 7" key="1">
    <citation type="submission" date="2018-02" db="EMBL/GenBank/DDBJ databases">
        <title>Genome sequence of the basidiomycete white-rot fungus Phlebia centrifuga.</title>
        <authorList>
            <person name="Granchi Z."/>
            <person name="Peng M."/>
            <person name="de Vries R.P."/>
            <person name="Hilden K."/>
            <person name="Makela M.R."/>
            <person name="Grigoriev I."/>
            <person name="Riley R."/>
        </authorList>
    </citation>
    <scope>NUCLEOTIDE SEQUENCE [LARGE SCALE GENOMIC DNA]</scope>
    <source>
        <strain evidence="6 7">FBCC195</strain>
    </source>
</reference>
<dbReference type="InterPro" id="IPR007269">
    <property type="entry name" value="ICMT_MeTrfase"/>
</dbReference>
<dbReference type="Pfam" id="PF04140">
    <property type="entry name" value="ICMT"/>
    <property type="match status" value="1"/>
</dbReference>
<evidence type="ECO:0000256" key="5">
    <source>
        <dbReference type="RuleBase" id="RU362022"/>
    </source>
</evidence>
<dbReference type="PANTHER" id="PTHR12714">
    <property type="entry name" value="PROTEIN-S ISOPRENYLCYSTEINE O-METHYLTRANSFERASE"/>
    <property type="match status" value="1"/>
</dbReference>
<feature type="transmembrane region" description="Helical" evidence="5">
    <location>
        <begin position="193"/>
        <end position="215"/>
    </location>
</feature>
<dbReference type="EC" id="2.1.1.100" evidence="5"/>
<sequence length="248" mass="27244">MSQVKILFLAANTIASHVVLTPPNATPMPGERANFKVNVGNTRTKLLDLIVSIATLAKVAVYADSAVEIATILSAIYPAATKACASVIPLLPVRFFAAAANVGQNIHITLPFTVGWLLIVGGAAIRVTCYRYLGRHFTFELALRKEHKLITSGPYSVVRHPSYTGSIMFALGRLLCMFDEGSLWIQCGIFQSILGKAIGSTAVFLAVFAIFSFIGRTRAEDDMLKREFGQQWVVWADRTPYRLIPYLY</sequence>
<evidence type="ECO:0000256" key="3">
    <source>
        <dbReference type="ARBA" id="ARBA00022989"/>
    </source>
</evidence>
<accession>A0A2R6NEL9</accession>
<dbReference type="STRING" id="98765.A0A2R6NEL9"/>
<evidence type="ECO:0000313" key="6">
    <source>
        <dbReference type="EMBL" id="PSR70837.1"/>
    </source>
</evidence>
<gene>
    <name evidence="6" type="ORF">PHLCEN_2v13278</name>
</gene>
<comment type="similarity">
    <text evidence="5">Belongs to the class VI-like SAM-binding methyltransferase superfamily. Isoprenylcysteine carboxyl methyltransferase family.</text>
</comment>
<proteinExistence type="inferred from homology"/>
<dbReference type="OrthoDB" id="422086at2759"/>
<comment type="caution">
    <text evidence="5">Lacks conserved residue(s) required for the propagation of feature annotation.</text>
</comment>
<dbReference type="EMBL" id="MLYV02001309">
    <property type="protein sequence ID" value="PSR70837.1"/>
    <property type="molecule type" value="Genomic_DNA"/>
</dbReference>
<comment type="caution">
    <text evidence="6">The sequence shown here is derived from an EMBL/GenBank/DDBJ whole genome shotgun (WGS) entry which is preliminary data.</text>
</comment>
<comment type="subcellular location">
    <subcellularLocation>
        <location evidence="5">Endoplasmic reticulum membrane</location>
        <topology evidence="5">Multi-pass membrane protein</topology>
    </subcellularLocation>
    <subcellularLocation>
        <location evidence="1">Membrane</location>
        <topology evidence="1">Multi-pass membrane protein</topology>
    </subcellularLocation>
</comment>
<evidence type="ECO:0000256" key="4">
    <source>
        <dbReference type="ARBA" id="ARBA00023136"/>
    </source>
</evidence>
<dbReference type="PANTHER" id="PTHR12714:SF9">
    <property type="entry name" value="PROTEIN-S-ISOPRENYLCYSTEINE O-METHYLTRANSFERASE"/>
    <property type="match status" value="1"/>
</dbReference>
<keyword evidence="5" id="KW-0808">Transferase</keyword>
<dbReference type="Gene3D" id="1.20.120.1630">
    <property type="match status" value="1"/>
</dbReference>
<name>A0A2R6NEL9_9APHY</name>
<keyword evidence="5" id="KW-0949">S-adenosyl-L-methionine</keyword>
<dbReference type="AlphaFoldDB" id="A0A2R6NEL9"/>
<organism evidence="6 7">
    <name type="scientific">Hermanssonia centrifuga</name>
    <dbReference type="NCBI Taxonomy" id="98765"/>
    <lineage>
        <taxon>Eukaryota</taxon>
        <taxon>Fungi</taxon>
        <taxon>Dikarya</taxon>
        <taxon>Basidiomycota</taxon>
        <taxon>Agaricomycotina</taxon>
        <taxon>Agaricomycetes</taxon>
        <taxon>Polyporales</taxon>
        <taxon>Meruliaceae</taxon>
        <taxon>Hermanssonia</taxon>
    </lineage>
</organism>
<dbReference type="Proteomes" id="UP000186601">
    <property type="component" value="Unassembled WGS sequence"/>
</dbReference>
<evidence type="ECO:0000256" key="1">
    <source>
        <dbReference type="ARBA" id="ARBA00004141"/>
    </source>
</evidence>
<protein>
    <recommendedName>
        <fullName evidence="5">Protein-S-isoprenylcysteine O-methyltransferase</fullName>
        <ecNumber evidence="5">2.1.1.100</ecNumber>
    </recommendedName>
</protein>
<keyword evidence="5" id="KW-0489">Methyltransferase</keyword>
<dbReference type="GO" id="GO:0005789">
    <property type="term" value="C:endoplasmic reticulum membrane"/>
    <property type="evidence" value="ECO:0007669"/>
    <property type="project" value="UniProtKB-SubCell"/>
</dbReference>
<keyword evidence="4 5" id="KW-0472">Membrane</keyword>
<evidence type="ECO:0000256" key="2">
    <source>
        <dbReference type="ARBA" id="ARBA00022692"/>
    </source>
</evidence>
<dbReference type="GO" id="GO:0032259">
    <property type="term" value="P:methylation"/>
    <property type="evidence" value="ECO:0007669"/>
    <property type="project" value="UniProtKB-KW"/>
</dbReference>
<keyword evidence="5" id="KW-0256">Endoplasmic reticulum</keyword>
<keyword evidence="7" id="KW-1185">Reference proteome</keyword>